<feature type="domain" description="Cadherin" evidence="14">
    <location>
        <begin position="75"/>
        <end position="133"/>
    </location>
</feature>
<feature type="domain" description="Cadherin" evidence="14">
    <location>
        <begin position="2860"/>
        <end position="2958"/>
    </location>
</feature>
<dbReference type="GO" id="GO:0005509">
    <property type="term" value="F:calcium ion binding"/>
    <property type="evidence" value="ECO:0007669"/>
    <property type="project" value="UniProtKB-UniRule"/>
</dbReference>
<feature type="domain" description="Cadherin" evidence="14">
    <location>
        <begin position="2421"/>
        <end position="2529"/>
    </location>
</feature>
<dbReference type="InterPro" id="IPR032455">
    <property type="entry name" value="Cadherin_C"/>
</dbReference>
<feature type="domain" description="Cadherin" evidence="14">
    <location>
        <begin position="1019"/>
        <end position="1121"/>
    </location>
</feature>
<feature type="domain" description="Cadherin" evidence="14">
    <location>
        <begin position="910"/>
        <end position="1018"/>
    </location>
</feature>
<feature type="domain" description="Cadherin" evidence="14">
    <location>
        <begin position="3174"/>
        <end position="3282"/>
    </location>
</feature>
<feature type="domain" description="Cadherin" evidence="14">
    <location>
        <begin position="6684"/>
        <end position="6788"/>
    </location>
</feature>
<evidence type="ECO:0000256" key="7">
    <source>
        <dbReference type="ARBA" id="ARBA00022837"/>
    </source>
</evidence>
<feature type="domain" description="Cadherin" evidence="14">
    <location>
        <begin position="1754"/>
        <end position="1858"/>
    </location>
</feature>
<dbReference type="FunFam" id="2.60.40.60:FF:000001">
    <property type="entry name" value="Protocadherin alpha 2"/>
    <property type="match status" value="9"/>
</dbReference>
<feature type="domain" description="Cadherin" evidence="14">
    <location>
        <begin position="1645"/>
        <end position="1753"/>
    </location>
</feature>
<feature type="domain" description="Cadherin" evidence="14">
    <location>
        <begin position="2313"/>
        <end position="2420"/>
    </location>
</feature>
<dbReference type="InterPro" id="IPR050174">
    <property type="entry name" value="Protocadherin/Cadherin-CA"/>
</dbReference>
<evidence type="ECO:0000313" key="15">
    <source>
        <dbReference type="EMBL" id="KAJ8777258.1"/>
    </source>
</evidence>
<dbReference type="EMBL" id="JAIQCJ010002315">
    <property type="protein sequence ID" value="KAJ8777258.1"/>
    <property type="molecule type" value="Genomic_DNA"/>
</dbReference>
<dbReference type="CDD" id="cd11304">
    <property type="entry name" value="Cadherin_repeat"/>
    <property type="match status" value="55"/>
</dbReference>
<feature type="domain" description="Cadherin" evidence="14">
    <location>
        <begin position="1540"/>
        <end position="1644"/>
    </location>
</feature>
<keyword evidence="11" id="KW-0325">Glycoprotein</keyword>
<evidence type="ECO:0000256" key="11">
    <source>
        <dbReference type="ARBA" id="ARBA00023180"/>
    </source>
</evidence>
<dbReference type="InterPro" id="IPR002126">
    <property type="entry name" value="Cadherin-like_dom"/>
</dbReference>
<protein>
    <recommendedName>
        <fullName evidence="14">Cadherin domain-containing protein</fullName>
    </recommendedName>
</protein>
<keyword evidence="4 13" id="KW-0812">Transmembrane</keyword>
<evidence type="ECO:0000256" key="3">
    <source>
        <dbReference type="ARBA" id="ARBA00022475"/>
    </source>
</evidence>
<keyword evidence="7 12" id="KW-0106">Calcium</keyword>
<evidence type="ECO:0000256" key="1">
    <source>
        <dbReference type="ARBA" id="ARBA00003436"/>
    </source>
</evidence>
<feature type="domain" description="Cadherin" evidence="14">
    <location>
        <begin position="5191"/>
        <end position="5300"/>
    </location>
</feature>
<dbReference type="GO" id="GO:0007156">
    <property type="term" value="P:homophilic cell adhesion via plasma membrane adhesion molecules"/>
    <property type="evidence" value="ECO:0007669"/>
    <property type="project" value="InterPro"/>
</dbReference>
<dbReference type="Pfam" id="PF16492">
    <property type="entry name" value="Cadherin_C_2"/>
    <property type="match status" value="10"/>
</dbReference>
<feature type="domain" description="Cadherin" evidence="14">
    <location>
        <begin position="6365"/>
        <end position="6469"/>
    </location>
</feature>
<evidence type="ECO:0000256" key="9">
    <source>
        <dbReference type="ARBA" id="ARBA00022989"/>
    </source>
</evidence>
<feature type="domain" description="Cadherin" evidence="14">
    <location>
        <begin position="5317"/>
        <end position="5421"/>
    </location>
</feature>
<name>A0AB34GBK5_ESCRO</name>
<keyword evidence="8" id="KW-0130">Cell adhesion</keyword>
<feature type="domain" description="Cadherin" evidence="14">
    <location>
        <begin position="453"/>
        <end position="562"/>
    </location>
</feature>
<feature type="domain" description="Cadherin" evidence="14">
    <location>
        <begin position="579"/>
        <end position="666"/>
    </location>
</feature>
<feature type="domain" description="Cadherin" evidence="14">
    <location>
        <begin position="2530"/>
        <end position="2630"/>
    </location>
</feature>
<dbReference type="InterPro" id="IPR020894">
    <property type="entry name" value="Cadherin_CS"/>
</dbReference>
<gene>
    <name evidence="15" type="ORF">J1605_014641</name>
</gene>
<feature type="domain" description="Cadherin" evidence="14">
    <location>
        <begin position="1331"/>
        <end position="1429"/>
    </location>
</feature>
<feature type="domain" description="Cadherin" evidence="14">
    <location>
        <begin position="5086"/>
        <end position="5190"/>
    </location>
</feature>
<dbReference type="PANTHER" id="PTHR24028">
    <property type="entry name" value="CADHERIN-87A"/>
    <property type="match status" value="1"/>
</dbReference>
<sequence length="7573" mass="824583">MATRERGGDYRGFILLSILLGTQREVSARHILYCIPEETDTGSFVGNIAKDLGLEPWELEERGVRIVSRGRTQLFALNPRSGSLVTAGRIDREELCAQSVRCLVNFNILMEDKMNLYPIEVEIMDVNDNAPKFLTEEMNVKIMETTAPGVRFPLNEARDPDVGTNSLQSYNLNPNRYFSLVVQTGEDGTKYPELVLERVLDREEVTAHHLLLTASDGGDPPRSGTARVQVTVVDVNDHAPVFSLPQYQITVPENVPVGTRLLTVNAIDLDEGVNGEVTYSFRKITPKILQIFQLNSHTGELSTLDGLDYEDSGYYEMEVQAQDGPGRMTRAKVLITILDVNDNAPEMTVTSVSSSVPEDTPPGTVIALFYLQDRDSGKNGQVTCTISENLPFKLERSIDNYYRLVTAKNLDREKFSVYNITLKATDGGSPPLSTETHISMNVADTNDNPPAFSHSSYSIFVPENNPRGTSIFSVTARDPDSNENARVTYSVSEDTLQGPSVSSYVSINSNTGVLYALHSFDYEQFHDLQLRVTASDSGDPPLSSNVSLSIFVLDQNDNTPEILYPALPTDGSTGVELAPRSAEPGYLVTKVVAVDRDSGQNAWLSYRLLKASEPGLFAVGLHTGEVRTARALLDRDALKQSLVVAVQDHGQPPLSATVTLTVAVADSIPDVLADLGSLERSADSGDSGLTLYLVMAVAVVSCVFLAFVVVLLALRLQRWHTSQLLQASGGGLEGVPASHFVGVDGVRAFLQTYSHEVSLTADSRRSHVIFPQPNYADTLVSQESCENKDPLLTSIDFHECKDKTQSIQIRYRIPEEMPEGSVVGNLAKDLRLSVHELPTRKLRVSSEKPYFTVSAESGELLVSSRLDREQICGKKPACALEFEAVAENPLNFYHVIVEIEDVNDHTPKFTQNSFELQISESTKPGARFILGSAHDADIGTNSLQNYQLSPDDHFSLVIKEKLDGSKYPELVLKTPFDREEQTSYHLTLMALDFGDPPLSSTAQIQVLVTDANDNPPVFSQELYRVELPENVLPGTTVLRVMATDQDEGVNAEITFSFTEAGQITQFDLNSNTGEITILNALDFEEVKEYSIVLEAKDGGGMIAQCTVEIEVLDINDNVPEVIFQSLPDLIREDTKLGTHIALLKIRDKDSGHNGEVICKLEGDVPFKILTTSRNTYKLLTDGVLDREQTPEYNITITATDRGKPPFSSSSSITLHIGDVNDNMPVFERASYVVHVAENNPPGTSITQRPGAARALSSYVSVSAQSGVVFAQRAFDHEQLRAFELTLQARDHGSPALSANVSLRVLVGDRNDNAPRVLYPALGPDGSALFDTVPRAAQPGYLVTKVVAVDADSGHNAWLSYHVLQASEPGLFSVGLRTGEVRTARVLGDRDAARQRLLVAVRDGGQPPLSATATLLLVFADSLQEALPDLSDHSEPTDPQAELQFYLVVALALISVLFLLAVILAVALHLRRSSSPTAWGCFQPGVCVRSGPVVPPSYSEGTLPYSYNLERIMATPKNYRGRGELVLLCALLGTLGEIGRGQIRYSVPEESDKGSFVGNISKDLGLESQELAQHGVHIVSRGRTQLFALNPRSGSLVTAGRIDREELCAQSARCLVNINILVEDKGKLWGIEIEITDINDNNPKFQVENLEVKINEIALPGTRYPLPEAVDPDVGLNSLQSYQLSPNHHFSLDVQTGDDGTISPELVLERALDREEDAAHHLVLVASDGGEPRRSSTVHIRVTVLDTNDNAPVFAQPVYRVKVPENVPPGTRLLTVSASDPDEGTNGEVAYKFWKISEKQSPLFQLNGNTGEISTAKSLDYEECAFYDMEIQAEDVGALLGRTKVLISVEDVNDNRPEVTITSLFSPVLENTLPGTVIAFLSVHDRDSGKNGQVVCYTRDNLPFQLEKSIDNYYRLVIWEYLDREKISVYNITVMASDLGTPPLSTEIHIALHVADTNDNPPIFPHASYSAYIPENNPRGASIFSVTAHDPDSGNNAQVTYSLTNDTIMAVPLSSYVSINSDTGVLYALCSFDYEQIQDLQLLVTASDSGDPPLSSNVSLSLFILDQNDNVPEILYPMLPTDGSMGVELAPRSAEPGYLVTKVVAVDRDSGQNAWLSYRLLKASEPGLFAVGLHTGEVRTARALLDRDTLKQSLVVVVQDHGQPPLSATVTLTVAVASSIPEVLADLGSIRTPTNSDDSDLTLYLVVAVAVVSCVFLAFVIALLALRLWRWHKSSLLQASGVGLAGLPASGFVGMEGVQAFLKTYSHEVSLTSDSRGSHVIFPQPNYADTLISQESCEKKDSFLTSRDFHECGDEAASVQIRYRIPEEMPEGSVVGNLAKDLRLSVHELPTRKLRVSSEKPYFTVSAESGELLVSSRLDREQICGKKPACALEFEAVAENPLNFYHVIVEIEDVNDHTPKFTQNSSELQISESTLPGTRFILEVAEDADIGLNSLQTYKLSLSPSFSLINKEKQDGSKYPELVLEKPLDREQQGYHRLVLTASDRGDPPLNGTTELRIQVTDANDNPPVFSQDVYRVSLGENMPPGTTVLQVSATDQDEGVNSEITYSFYRTGQVFGLNSKNGEITTLNTLDFEEIKEYSIVVEGRDGGGLVAQCTVEINIQDENDNRPDVTFHSLVEMILENAVPGTLIALIKIHDRDSGENGEVNCRLEGEVPFQIIPSSKHSYKLVTDGTLDREQTPEYNVTITATDKGKPPLSTSTSVTLHITDVNDNAPVFHQASYVVHVAENNPPGASIAQVSASDPDLGPNSHVSYSIVASDLEPRTLSSYVSVSAQSGVVFAQRAFDHEQLRAFELTLQARDHGSPALSTNVSLRVLVGDRNDNAPRVLYPALGPDGSALFDTVPRAAQPGYLVTKVVAVDADSGHNAWLSYHVLQASEPGLFSVGLRTGEVRTARALGDRDAARQRLLVAVRDGGQPPLSATATLLLVFADSLQEALPDLSDRPAPSDPQAELQFYLVVALALVSVLFLLAVILAVALHLRRSSSPAAWGCFQPGVCVKSGPVVPPNYSEGTLPYSYNLEATMAAPTNRLHHRRLVLLCLFLGRLWETGASQIRYSVPEETEEGYIVGNISKDLGLELRELAERGVRIVSRGRTQLFALNPRSGSLVTAGRIDREELCAQSARCLVNFKVLVEDRVQLHGIEIEVTDINDNNPKFQVENLEVKINEIALPGTRYPLPDAVDPDVGLNSLQSYQLSPNHHFSLDVQTGDDGTISPELVLERALDREEDAAHHLVLVASDGGEPRRSSTVHIRVTVLDTNDNAPVFAQPVYRVKVPENVPPGTRLLTVSASDPDEGTNGEVAYKFWKISEKQSPLFQLNGNTGEISTAKSLDYEECAFYDMEIQAEDGGALKDRTKVLISVEDVNDNRPEVTITSLFSPVREDAPQGTVIVLFNAHDRDSGKNGQVVCSIKEILPFQLEKSVEDYYRLLTVQNLDREKTSEYNITVTATDRGTPSLSMEIDITLHVVDVNDNPPSFSQTSYSVYLPENNLRSTSIFSVTAHDPDSNENARVVYSLVEDTIQGAPLSSYVSINSNTGVLYALHSFDYEQFRDLQMQVRASDSGDPPLSSNVSLSLFVLDQNDNMPEILYPMLPTDGSTGVELAPRSAEPGYLVTKVVAVDRDSGQNAWLSYRLLKASEPSLFAVGLHTGEVRTARALLDRDALKQSLVVAVQDHGQPPLSATVSLTVAVADSIPDILAELGSLESPASPDDSGLTLYLVVAVAAVSCVFLAFVIVLLALRLRRWHTSHLLQASGGGLAGVPTSHFVGVDGVRAFLQTYSHEAWLTADSRQSHVIFPQPNYADTLVSQESCEKSEPLCASDDSRFPIEDTPLVPTGTQRELQRAMGGSCTQRRPAGRRQVLFPFLLPLFYPALCEQIRYSIPEELAKGSVVGNLAKDLGLSVLDVSARKLRVSAEKLLFNVDAESGDLLVKDRIDREQICKERRRCELQLEAVVENPLNIFHIIVVVEDINDHAPQFDKKEIHLEIFESVSSGARISLDPATDPDINTNSVKDYQLSPNPYFSLMVRVNSDGGKYPELSLEKPLDREEQRSHSLILTALDGGGPPRSATAHIEISVKDTNDNPPVFSKDEYRISVSENLPPGSSVLLVTATDQDEGANAEIHYYFRSTAQSTRHMFSLDEKTGLIKNNQSLDFEDIERYTMEVEAKDGGGLSTQCKVIIDILDENDNSPEIIITSLSDEILEGSLPGMVVALFKTRDRDSGGNGEVTCHIGRDVPFKIYSSSNNYYKLVTDGALDREQTLEYSVTITATDRGKPPLSSSTTITLHITDINDNAPIFHQAFYVVHVAENNPPGASIAQVSASDPDLGPNGHVSYSIVASDLEPRALSSYVSVSAQSGVVFAQRAFDHEQLRAFELTLQARDHGSPALSANVSLRVLVGDRNDNAPRVLYPALGPDGSALFDTVPRAAQPGYLVTKVVAVDADSGHNAWLSYHVLQASEPGLFSVGLRTGEVRTARVLGDRDAARQRLLVAVRDGGQPPLSATATLLLVFADSLQEALPDLSDHPEPTDPQAELRFYLVVALALISVLFLLAVILAIALHLRCSSSPSAWGCFQPGVCVKSGPVVPPNYSEGTLPYSYNLCVAHTGKTEFNFLRCSDPLHSTQDIVCGDSPGALIPLQSGNDLTSHPETLTPERTAASAQSGFSGLQLHKAPQFLQTGSRDAAKLSPEFKVRRLQRLPAARERKRTQSKHTACPVRTQREFRHQTTMAAQRNSSDRSALVQLCLFLCMPWHAEARQIRYSVPEELEKGSFVGSISKDLGLEPRELAERRVRIVSRGRTQLFALNPRSGSLVTAGRIDREELCAQNEPCLVSFNILMEDRVKLFGVEIEVTDINDNAPKFQAENLDVKINENVAPGMRFPLPEALDPDVGVNSLQSYQLSSNKHFSLAVQSRVNGVKYPELVLEHALDREEEAMHHLVLTAVDGGDPLRSGTVLISVTVFDTNDNAPVFSLSEYRVSVPENLPVGAQLLTVTATDRDEGANGEVTYSFRKLPDTQLLKFQLNKNTGEIKLSENLDYEETGFYEIEIQAEDGGAYLATAKVLITVEDVNDNSPEVTITSLFSPLMEDSPLGTVIALLNVHDLDSGQNGQVTCSILGNLPFKLEKSIDSYYRLVTHKVLDREQVSSYNITVRATDGGSPPLSTETHFTLQVADINDNPPTFSHISYFTYIPENNPRGASIFSVAALDTDSEENARVIYSLAEDTIQGAPLSSYVSINSDTGVLYALRSFDFEQFHDLQMQVTATDSGDPPLSSNVSLNIFVLDQNDNAPEILYPTLPTDGSTGVELAPRSAEPGYLVTKVVAVDRDSGQNAWLSYRLLKASEPGLFAVGLHTGEVRTARALLDRDALKQSLVVAVQDHGQPPLSATVTLTVAVADSIPDVLADLGSLEVPHASDASGLTLYLVVAVAAVSCVFLAFVIVLLALRLRRWHTSRVLRASGGGLAGVPASHFVGVDGVRAFLQTYSHEVSLTADSRKSHVIFPQPNYADTLISQESREKKDPQSLLDDSKFPIEDTPLVPVLFPFLLPLFYPALCEQIRYSIPEELAKGSVVGNLAKNLGLSVLDVSARKLRVSAEKLLFNVDAESGDLLVKDRIDREQICKERRRCELQLEAVVENPLNIFHVIVVVEDINDHAPQFHKDEINLEISESVSLGTGTILESAKDPDISMNSLSKYQLSPNEYFSLVVKDNLEGGKYPELVLKKTLDRETQSTHHLVLTALDSGDPPRSGTVQIRILVVDANDNPPVFSQDVYKVSLREDVPPGTFVLRVSATDQDEGVNAEITYSFLGVADTARHVFSLDSATGNIVTHQPLDYEDVERYAMDVEAKDRGSLSTQCKVIIEVLDENDNSPEIIITSLPDQILEDSKPGMVVGLFKTRDQDSKENGEVTCNLSRDIPFKIHSSSNNYYKLVTDGALDREQTPEYNVTITATDRGKPPLSSSATITLRITDVNDNAPVFHQASYVVHLAENNPPGASIAQVSASDPDLGPNGHVSYSIVASDLEPRALSSYVSVSAQSGVVFAQRAFDHEQLRAFELTLQARDHGSPALSANVSLRVLVGDRNDNAPRVLYPALGPDGSALFDTVPRAAQPGYLVTKVVAVDADSGHNAWLSYHVLQASEPGLFSVGLRTGERLLVAVRDGGQPPLSATATLLLVFADSLQEALPDLSDHSEPTDPQAELQFYLVVALALVSVLFLLVVILAIALRLRCSSSPSAAGGCFGSVLCSKSGPEIPPNYSEGTLPYADNLCVPGNQTNPEFNFLTSVEHCPATQDILNKDSSSVLLASVLTLSVEADKNTFKQLKKPRNTGSATAMANRQLLLDRSGLVLLYIFLGTLRESGAGQIRYSVLEETDKGFFVGNISKDLGLEPRELAERGVRIVSGGKTQLFALNPRSGSLITADRIDREELCEAVSSCFLNLEILVEDTLKIYGVEVEILDINDNAPSFREEEVEIKVSEHATPGSRFPLPNARDPDVGMNSLQRYQLNPNNYFSLQVRGRTDGAKNPELVLEGSLDREKEAAHHLLLTALDGGDPIRQGTVSIRVVVLDVNDHIPKFTQSVYGVSVPENLSSGTRVLMVNATDPDEGINGEVVYSFLNMESKASEIFQLDSQSGEVLIQGSLDFEKYRFYEMEIQGQDGGGLSTTAKMLVTVVDVNDNAPEITITSSTNSVLENSPPGTVIALLNVQDQDSGENGQVSCFIPNNMPFKLEKTYGNYYKLVTNRALDREQVQSYNITLTATDRGSPPLSTETHISLNVADDNDNPPTFAHSSYSAYIPENNPRGASFFSVTALDRDSKENAQVTYSMAEGTLQGAPLSSYISINSDTGILYALRSFDYEQFRELQLWVTAHDSGNPPLSSNVSLSIFVLDQNDNAPEILYPAVPTDGSMGVELAPRSAEPGYLVTKVVAVDKDSGQNAWLSYRLLKASEPGLFAVGLHTGEVRTARALLDRDALKQSLVVAVQDHGRPPLSATVTLTVAVADSIPDVLAELGSPESPASPDDSGLTLYLVVAVAAVSCVFLAFVIVLLALRLRRWHTSRLLQASGGGLAGVPASHFVGVDGVRAFLQTYSHEAWLTADSRGSHVIFPQPNYADTLISQESCEKSEPLLIAEDSATGLGKCDPTSNQIRYSIPEEMDRGSVVWNLAEDLGLAACTGFIDPQPQNENDNGPEVVFTPVSSSITEVAEPGAVIALFETHDKDSGENGEVTCLIKERAPLRIGSSANNYYKLVADGALDREQTPEYTVTIADTDRGKQLLSSSRSVTLHISDVNDNTPVFHQASYVIHVAENNPPGASIAQVSASDPDLEPNGHVSYSILAGDLEPGPLPSYVSVSAQSGVVFAQRAFDHEQLRAFELTLQARDHGSPALSTNGAVPALGPDGSALFDTVPRAAQPGYLVTKVVAVDADSGHNAWLSYHVLQASEPGLFSVGLRTGEVRTARVLGDRDAARQRLLVAVRDGGQPPLSATATLLLVIADSLQEALPDLSDHSEPTDPQAELRFYLVVALALVSVLFLLVVILAIALSLRRSSSLATWCCFQQGFLPTTTRALCLIPTI</sequence>
<keyword evidence="6" id="KW-0677">Repeat</keyword>
<feature type="transmembrane region" description="Helical" evidence="13">
    <location>
        <begin position="6206"/>
        <end position="6229"/>
    </location>
</feature>
<accession>A0AB34GBK5</accession>
<feature type="transmembrane region" description="Helical" evidence="13">
    <location>
        <begin position="7025"/>
        <end position="7050"/>
    </location>
</feature>
<feature type="transmembrane region" description="Helical" evidence="13">
    <location>
        <begin position="4548"/>
        <end position="4571"/>
    </location>
</feature>
<evidence type="ECO:0000313" key="16">
    <source>
        <dbReference type="Proteomes" id="UP001159641"/>
    </source>
</evidence>
<dbReference type="PROSITE" id="PS50268">
    <property type="entry name" value="CADHERIN_2"/>
    <property type="match status" value="56"/>
</dbReference>
<feature type="domain" description="Cadherin" evidence="14">
    <location>
        <begin position="7297"/>
        <end position="7409"/>
    </location>
</feature>
<dbReference type="PRINTS" id="PR00205">
    <property type="entry name" value="CADHERIN"/>
</dbReference>
<feature type="domain" description="Cadherin" evidence="14">
    <location>
        <begin position="7192"/>
        <end position="7296"/>
    </location>
</feature>
<comment type="function">
    <text evidence="1">Potential calcium-dependent cell-adhesion protein. May be involved in the establishment and maintenance of specific neuronal connections in the brain.</text>
</comment>
<feature type="domain" description="Cadherin" evidence="14">
    <location>
        <begin position="5984"/>
        <end position="6093"/>
    </location>
</feature>
<feature type="domain" description="Cadherin" evidence="14">
    <location>
        <begin position="2639"/>
        <end position="2735"/>
    </location>
</feature>
<evidence type="ECO:0000256" key="4">
    <source>
        <dbReference type="ARBA" id="ARBA00022692"/>
    </source>
</evidence>
<organism evidence="15 16">
    <name type="scientific">Eschrichtius robustus</name>
    <name type="common">California gray whale</name>
    <name type="synonym">Eschrichtius gibbosus</name>
    <dbReference type="NCBI Taxonomy" id="9764"/>
    <lineage>
        <taxon>Eukaryota</taxon>
        <taxon>Metazoa</taxon>
        <taxon>Chordata</taxon>
        <taxon>Craniata</taxon>
        <taxon>Vertebrata</taxon>
        <taxon>Euteleostomi</taxon>
        <taxon>Mammalia</taxon>
        <taxon>Eutheria</taxon>
        <taxon>Laurasiatheria</taxon>
        <taxon>Artiodactyla</taxon>
        <taxon>Whippomorpha</taxon>
        <taxon>Cetacea</taxon>
        <taxon>Mysticeti</taxon>
        <taxon>Eschrichtiidae</taxon>
        <taxon>Eschrichtius</taxon>
    </lineage>
</organism>
<dbReference type="FunFam" id="2.60.40.60:FF:000018">
    <property type="entry name" value="Protocadherin gamma c3"/>
    <property type="match status" value="9"/>
</dbReference>
<dbReference type="FunFam" id="2.60.40.60:FF:000002">
    <property type="entry name" value="Protocadherin alpha 2"/>
    <property type="match status" value="9"/>
</dbReference>
<feature type="domain" description="Cadherin" evidence="14">
    <location>
        <begin position="801"/>
        <end position="909"/>
    </location>
</feature>
<feature type="domain" description="Cadherin" evidence="14">
    <location>
        <begin position="6470"/>
        <end position="6578"/>
    </location>
</feature>
<feature type="domain" description="Cadherin" evidence="14">
    <location>
        <begin position="6789"/>
        <end position="6898"/>
    </location>
</feature>
<dbReference type="Proteomes" id="UP001159641">
    <property type="component" value="Unassembled WGS sequence"/>
</dbReference>
<feature type="transmembrane region" description="Helical" evidence="13">
    <location>
        <begin position="689"/>
        <end position="714"/>
    </location>
</feature>
<feature type="transmembrane region" description="Helical" evidence="13">
    <location>
        <begin position="7518"/>
        <end position="7541"/>
    </location>
</feature>
<evidence type="ECO:0000256" key="10">
    <source>
        <dbReference type="ARBA" id="ARBA00023136"/>
    </source>
</evidence>
<feature type="domain" description="Cadherin" evidence="14">
    <location>
        <begin position="5886"/>
        <end position="5983"/>
    </location>
</feature>
<feature type="domain" description="Cadherin" evidence="14">
    <location>
        <begin position="2736"/>
        <end position="2845"/>
    </location>
</feature>
<dbReference type="FunFam" id="2.60.40.60:FF:000004">
    <property type="entry name" value="Protocadherin 1 gamma 2"/>
    <property type="match status" value="10"/>
</dbReference>
<feature type="domain" description="Cadherin" evidence="14">
    <location>
        <begin position="4101"/>
        <end position="4205"/>
    </location>
</feature>
<dbReference type="SUPFAM" id="SSF49313">
    <property type="entry name" value="Cadherin-like"/>
    <property type="match status" value="57"/>
</dbReference>
<proteinExistence type="predicted"/>
<dbReference type="Pfam" id="PF00028">
    <property type="entry name" value="Cadherin"/>
    <property type="match status" value="44"/>
</dbReference>
<feature type="domain" description="Cadherin" evidence="14">
    <location>
        <begin position="6579"/>
        <end position="6683"/>
    </location>
</feature>
<dbReference type="PANTHER" id="PTHR24028:SF84">
    <property type="entry name" value="PROTOCADHERIN GAMMA-A11"/>
    <property type="match status" value="1"/>
</dbReference>
<feature type="domain" description="Cadherin" evidence="14">
    <location>
        <begin position="4872"/>
        <end position="4980"/>
    </location>
</feature>
<dbReference type="GO" id="GO:0005886">
    <property type="term" value="C:plasma membrane"/>
    <property type="evidence" value="ECO:0007669"/>
    <property type="project" value="UniProtKB-SubCell"/>
</dbReference>
<evidence type="ECO:0000256" key="5">
    <source>
        <dbReference type="ARBA" id="ARBA00022729"/>
    </source>
</evidence>
<feature type="transmembrane region" description="Helical" evidence="13">
    <location>
        <begin position="5427"/>
        <end position="5452"/>
    </location>
</feature>
<feature type="domain" description="Cadherin" evidence="14">
    <location>
        <begin position="2090"/>
        <end position="2194"/>
    </location>
</feature>
<feature type="domain" description="Cadherin" evidence="14">
    <location>
        <begin position="243"/>
        <end position="347"/>
    </location>
</feature>
<feature type="domain" description="Cadherin" evidence="14">
    <location>
        <begin position="3619"/>
        <end position="3723"/>
    </location>
</feature>
<evidence type="ECO:0000256" key="13">
    <source>
        <dbReference type="SAM" id="Phobius"/>
    </source>
</evidence>
<feature type="domain" description="Cadherin" evidence="14">
    <location>
        <begin position="5774"/>
        <end position="5878"/>
    </location>
</feature>
<feature type="transmembrane region" description="Helical" evidence="13">
    <location>
        <begin position="2973"/>
        <end position="2996"/>
    </location>
</feature>
<feature type="domain" description="Cadherin" evidence="14">
    <location>
        <begin position="3933"/>
        <end position="3991"/>
    </location>
</feature>
<dbReference type="Pfam" id="PF08266">
    <property type="entry name" value="Cadherin_2"/>
    <property type="match status" value="9"/>
</dbReference>
<feature type="domain" description="Cadherin" evidence="14">
    <location>
        <begin position="3388"/>
        <end position="3492"/>
    </location>
</feature>
<dbReference type="Gene3D" id="2.60.40.60">
    <property type="entry name" value="Cadherins"/>
    <property type="match status" value="57"/>
</dbReference>
<feature type="domain" description="Cadherin" evidence="14">
    <location>
        <begin position="5665"/>
        <end position="5773"/>
    </location>
</feature>
<keyword evidence="5" id="KW-0732">Signal</keyword>
<feature type="domain" description="Cadherin" evidence="14">
    <location>
        <begin position="7405"/>
        <end position="7503"/>
    </location>
</feature>
<comment type="caution">
    <text evidence="15">The sequence shown here is derived from an EMBL/GenBank/DDBJ whole genome shotgun (WGS) entry which is preliminary data.</text>
</comment>
<feature type="domain" description="Cadherin" evidence="14">
    <location>
        <begin position="3992"/>
        <end position="4100"/>
    </location>
</feature>
<feature type="domain" description="Cadherin" evidence="14">
    <location>
        <begin position="3493"/>
        <end position="3602"/>
    </location>
</feature>
<dbReference type="SMART" id="SM00112">
    <property type="entry name" value="CA"/>
    <property type="match status" value="57"/>
</dbReference>
<feature type="transmembrane region" description="Helical" evidence="13">
    <location>
        <begin position="2200"/>
        <end position="2225"/>
    </location>
</feature>
<feature type="transmembrane region" description="Helical" evidence="13">
    <location>
        <begin position="1444"/>
        <end position="1467"/>
    </location>
</feature>
<feature type="domain" description="Cadherin" evidence="14">
    <location>
        <begin position="3069"/>
        <end position="3173"/>
    </location>
</feature>
<dbReference type="FunFam" id="2.60.40.60:FF:000129">
    <property type="entry name" value="protocadherin alpha-C2 isoform X1"/>
    <property type="match status" value="10"/>
</dbReference>
<feature type="domain" description="Cadherin" evidence="14">
    <location>
        <begin position="1244"/>
        <end position="1316"/>
    </location>
</feature>
<dbReference type="PROSITE" id="PS00232">
    <property type="entry name" value="CADHERIN_1"/>
    <property type="match status" value="28"/>
</dbReference>
<feature type="domain" description="Cadherin" evidence="14">
    <location>
        <begin position="134"/>
        <end position="242"/>
    </location>
</feature>
<evidence type="ECO:0000259" key="14">
    <source>
        <dbReference type="PROSITE" id="PS50268"/>
    </source>
</evidence>
<feature type="domain" description="Cadherin" evidence="14">
    <location>
        <begin position="4311"/>
        <end position="4420"/>
    </location>
</feature>
<evidence type="ECO:0000256" key="2">
    <source>
        <dbReference type="ARBA" id="ARBA00004251"/>
    </source>
</evidence>
<feature type="domain" description="Cadherin" evidence="14">
    <location>
        <begin position="4981"/>
        <end position="5085"/>
    </location>
</feature>
<feature type="domain" description="Cadherin" evidence="14">
    <location>
        <begin position="1859"/>
        <end position="1963"/>
    </location>
</feature>
<evidence type="ECO:0000256" key="6">
    <source>
        <dbReference type="ARBA" id="ARBA00022737"/>
    </source>
</evidence>
<feature type="domain" description="Cadherin" evidence="14">
    <location>
        <begin position="4765"/>
        <end position="4871"/>
    </location>
</feature>
<evidence type="ECO:0000256" key="8">
    <source>
        <dbReference type="ARBA" id="ARBA00022889"/>
    </source>
</evidence>
<feature type="transmembrane region" description="Helical" evidence="13">
    <location>
        <begin position="3729"/>
        <end position="3754"/>
    </location>
</feature>
<keyword evidence="9 13" id="KW-1133">Transmembrane helix</keyword>
<dbReference type="FunFam" id="2.60.40.60:FF:000006">
    <property type="entry name" value="Protocadherin alpha 2"/>
    <property type="match status" value="9"/>
</dbReference>
<evidence type="ECO:0000256" key="12">
    <source>
        <dbReference type="PROSITE-ProRule" id="PRU00043"/>
    </source>
</evidence>
<feature type="domain" description="Cadherin" evidence="14">
    <location>
        <begin position="3283"/>
        <end position="3387"/>
    </location>
</feature>
<feature type="domain" description="Cadherin" evidence="14">
    <location>
        <begin position="4435"/>
        <end position="4533"/>
    </location>
</feature>
<feature type="domain" description="Cadherin" evidence="14">
    <location>
        <begin position="1130"/>
        <end position="1226"/>
    </location>
</feature>
<keyword evidence="16" id="KW-1185">Reference proteome</keyword>
<feature type="domain" description="Cadherin" evidence="14">
    <location>
        <begin position="4206"/>
        <end position="4310"/>
    </location>
</feature>
<feature type="domain" description="Cadherin" evidence="14">
    <location>
        <begin position="1964"/>
        <end position="2073"/>
    </location>
</feature>
<dbReference type="InterPro" id="IPR015919">
    <property type="entry name" value="Cadherin-like_sf"/>
</dbReference>
<dbReference type="InterPro" id="IPR013164">
    <property type="entry name" value="Cadherin_N"/>
</dbReference>
<comment type="subcellular location">
    <subcellularLocation>
        <location evidence="2">Cell membrane</location>
        <topology evidence="2">Single-pass type I membrane protein</topology>
    </subcellularLocation>
</comment>
<keyword evidence="10 13" id="KW-0472">Membrane</keyword>
<reference evidence="15 16" key="1">
    <citation type="submission" date="2022-11" db="EMBL/GenBank/DDBJ databases">
        <title>Whole genome sequence of Eschrichtius robustus ER-17-0199.</title>
        <authorList>
            <person name="Bruniche-Olsen A."/>
            <person name="Black A.N."/>
            <person name="Fields C.J."/>
            <person name="Walden K."/>
            <person name="Dewoody J.A."/>
        </authorList>
    </citation>
    <scope>NUCLEOTIDE SEQUENCE [LARGE SCALE GENOMIC DNA]</scope>
    <source>
        <strain evidence="15">ER-17-0199</strain>
        <tissue evidence="15">Blubber</tissue>
    </source>
</reference>
<keyword evidence="3" id="KW-1003">Cell membrane</keyword>
<feature type="domain" description="Cadherin" evidence="14">
    <location>
        <begin position="6915"/>
        <end position="7016"/>
    </location>
</feature>
<feature type="domain" description="Cadherin" evidence="14">
    <location>
        <begin position="5606"/>
        <end position="5664"/>
    </location>
</feature>
<feature type="domain" description="Cadherin" evidence="14">
    <location>
        <begin position="348"/>
        <end position="452"/>
    </location>
</feature>